<dbReference type="PANTHER" id="PTHR10383:SF9">
    <property type="entry name" value="SERINE INCORPORATOR, ISOFORM F"/>
    <property type="match status" value="1"/>
</dbReference>
<dbReference type="AlphaFoldDB" id="A0A418BB59"/>
<evidence type="ECO:0000256" key="4">
    <source>
        <dbReference type="ARBA" id="ARBA00022989"/>
    </source>
</evidence>
<feature type="transmembrane region" description="Helical" evidence="7">
    <location>
        <begin position="113"/>
        <end position="131"/>
    </location>
</feature>
<dbReference type="PANTHER" id="PTHR10383">
    <property type="entry name" value="SERINE INCORPORATOR"/>
    <property type="match status" value="1"/>
</dbReference>
<evidence type="ECO:0000256" key="5">
    <source>
        <dbReference type="ARBA" id="ARBA00023136"/>
    </source>
</evidence>
<dbReference type="Pfam" id="PF03348">
    <property type="entry name" value="Serinc"/>
    <property type="match status" value="1"/>
</dbReference>
<protein>
    <submittedName>
        <fullName evidence="8">Uncharacterized protein</fullName>
    </submittedName>
</protein>
<proteinExistence type="inferred from homology"/>
<comment type="subcellular location">
    <subcellularLocation>
        <location evidence="1">Membrane</location>
        <topology evidence="1">Multi-pass membrane protein</topology>
    </subcellularLocation>
</comment>
<gene>
    <name evidence="8" type="ORF">DYB32_000058</name>
</gene>
<keyword evidence="4 7" id="KW-1133">Transmembrane helix</keyword>
<feature type="transmembrane region" description="Helical" evidence="7">
    <location>
        <begin position="33"/>
        <end position="54"/>
    </location>
</feature>
<dbReference type="InterPro" id="IPR005016">
    <property type="entry name" value="TDE1/TMS"/>
</dbReference>
<feature type="region of interest" description="Disordered" evidence="6">
    <location>
        <begin position="186"/>
        <end position="206"/>
    </location>
</feature>
<dbReference type="EMBL" id="QUSY01000001">
    <property type="protein sequence ID" value="RHY35485.1"/>
    <property type="molecule type" value="Genomic_DNA"/>
</dbReference>
<evidence type="ECO:0000256" key="3">
    <source>
        <dbReference type="ARBA" id="ARBA00022692"/>
    </source>
</evidence>
<evidence type="ECO:0000256" key="7">
    <source>
        <dbReference type="SAM" id="Phobius"/>
    </source>
</evidence>
<dbReference type="VEuPathDB" id="FungiDB:H310_04500"/>
<comment type="caution">
    <text evidence="8">The sequence shown here is derived from an EMBL/GenBank/DDBJ whole genome shotgun (WGS) entry which is preliminary data.</text>
</comment>
<feature type="transmembrane region" description="Helical" evidence="7">
    <location>
        <begin position="238"/>
        <end position="258"/>
    </location>
</feature>
<evidence type="ECO:0000313" key="8">
    <source>
        <dbReference type="EMBL" id="RHY35485.1"/>
    </source>
</evidence>
<name>A0A418BB59_9STRA</name>
<organism evidence="8 9">
    <name type="scientific">Aphanomyces invadans</name>
    <dbReference type="NCBI Taxonomy" id="157072"/>
    <lineage>
        <taxon>Eukaryota</taxon>
        <taxon>Sar</taxon>
        <taxon>Stramenopiles</taxon>
        <taxon>Oomycota</taxon>
        <taxon>Saprolegniomycetes</taxon>
        <taxon>Saprolegniales</taxon>
        <taxon>Verrucalvaceae</taxon>
        <taxon>Aphanomyces</taxon>
    </lineage>
</organism>
<feature type="transmembrane region" description="Helical" evidence="7">
    <location>
        <begin position="74"/>
        <end position="101"/>
    </location>
</feature>
<accession>A0A418BB59</accession>
<feature type="transmembrane region" description="Helical" evidence="7">
    <location>
        <begin position="290"/>
        <end position="309"/>
    </location>
</feature>
<evidence type="ECO:0000256" key="2">
    <source>
        <dbReference type="ARBA" id="ARBA00006665"/>
    </source>
</evidence>
<keyword evidence="9" id="KW-1185">Reference proteome</keyword>
<dbReference type="GO" id="GO:0016020">
    <property type="term" value="C:membrane"/>
    <property type="evidence" value="ECO:0007669"/>
    <property type="project" value="UniProtKB-SubCell"/>
</dbReference>
<evidence type="ECO:0000256" key="6">
    <source>
        <dbReference type="SAM" id="MobiDB-lite"/>
    </source>
</evidence>
<feature type="transmembrane region" description="Helical" evidence="7">
    <location>
        <begin position="151"/>
        <end position="167"/>
    </location>
</feature>
<dbReference type="Proteomes" id="UP000285060">
    <property type="component" value="Unassembled WGS sequence"/>
</dbReference>
<reference evidence="8 9" key="1">
    <citation type="submission" date="2018-08" db="EMBL/GenBank/DDBJ databases">
        <title>Aphanomyces genome sequencing and annotation.</title>
        <authorList>
            <person name="Minardi D."/>
            <person name="Oidtmann B."/>
            <person name="Van Der Giezen M."/>
            <person name="Studholme D.J."/>
        </authorList>
    </citation>
    <scope>NUCLEOTIDE SEQUENCE [LARGE SCALE GENOMIC DNA]</scope>
    <source>
        <strain evidence="8 9">NJM0002</strain>
    </source>
</reference>
<feature type="compositionally biased region" description="Polar residues" evidence="6">
    <location>
        <begin position="188"/>
        <end position="198"/>
    </location>
</feature>
<evidence type="ECO:0000256" key="1">
    <source>
        <dbReference type="ARBA" id="ARBA00004141"/>
    </source>
</evidence>
<comment type="similarity">
    <text evidence="2">Belongs to the TDE1 family.</text>
</comment>
<evidence type="ECO:0000313" key="9">
    <source>
        <dbReference type="Proteomes" id="UP000285060"/>
    </source>
</evidence>
<keyword evidence="3 7" id="KW-0812">Transmembrane</keyword>
<sequence length="315" mass="34391">MARALCVENILAKIPALRQCNTVQYPHCIENQAIFRASMAIGVFFLFMMVWSALTEWGHNRGCAILALELPLYLGLSIGAFFLPNTVASGVFIVMQIVILLDCVFSDKIGSGLLPPAAMTMYLVFLCWQAVSKIPNFSPSFATGPSASPILVPSAIIGALTVSWTSWRTSESTKSLFRLEMHPDTADKSSASQASNGSKEAPVEPSSGVVAWDKVVVAVPEDATPPLSSELTAPSWQFFFIMFVSSFYMAMVMTNWGVNGGYGCPSTNVRDEPLCRTTTPEVVSVWVQIVSQWVTGLFFLWSLVAPLLLPHRDFS</sequence>
<keyword evidence="5 7" id="KW-0472">Membrane</keyword>